<evidence type="ECO:0000256" key="2">
    <source>
        <dbReference type="ARBA" id="ARBA00008183"/>
    </source>
</evidence>
<keyword evidence="7" id="KW-0809">Transit peptide</keyword>
<evidence type="ECO:0000256" key="3">
    <source>
        <dbReference type="ARBA" id="ARBA00013107"/>
    </source>
</evidence>
<dbReference type="Gene3D" id="3.30.920.10">
    <property type="entry name" value="Frataxin/CyaY"/>
    <property type="match status" value="1"/>
</dbReference>
<keyword evidence="6" id="KW-0410">Iron transport</keyword>
<accession>A0A7R9QIQ2</accession>
<dbReference type="NCBIfam" id="TIGR03422">
    <property type="entry name" value="mito_frataxin"/>
    <property type="match status" value="1"/>
</dbReference>
<dbReference type="EMBL" id="OC917506">
    <property type="protein sequence ID" value="CAD7647264.1"/>
    <property type="molecule type" value="Genomic_DNA"/>
</dbReference>
<keyword evidence="11" id="KW-0496">Mitochondrion</keyword>
<dbReference type="EMBL" id="CAJPVJ010002681">
    <property type="protein sequence ID" value="CAG2166644.1"/>
    <property type="molecule type" value="Genomic_DNA"/>
</dbReference>
<comment type="catalytic activity">
    <reaction evidence="12">
        <text>4 Fe(2+) + O2 + 4 H(+) = 4 Fe(3+) + 2 H2O</text>
        <dbReference type="Rhea" id="RHEA:11148"/>
        <dbReference type="ChEBI" id="CHEBI:15377"/>
        <dbReference type="ChEBI" id="CHEBI:15378"/>
        <dbReference type="ChEBI" id="CHEBI:15379"/>
        <dbReference type="ChEBI" id="CHEBI:29033"/>
        <dbReference type="ChEBI" id="CHEBI:29034"/>
        <dbReference type="EC" id="1.16.3.1"/>
    </reaction>
</comment>
<dbReference type="SUPFAM" id="SSF55387">
    <property type="entry name" value="Frataxin/Nqo15-like"/>
    <property type="match status" value="1"/>
</dbReference>
<dbReference type="GO" id="GO:0005739">
    <property type="term" value="C:mitochondrion"/>
    <property type="evidence" value="ECO:0007669"/>
    <property type="project" value="UniProtKB-SubCell"/>
</dbReference>
<dbReference type="GO" id="GO:0006879">
    <property type="term" value="P:intracellular iron ion homeostasis"/>
    <property type="evidence" value="ECO:0007669"/>
    <property type="project" value="UniProtKB-KW"/>
</dbReference>
<dbReference type="SMART" id="SM01219">
    <property type="entry name" value="Frataxin_Cyay"/>
    <property type="match status" value="1"/>
</dbReference>
<keyword evidence="9" id="KW-0408">Iron</keyword>
<dbReference type="InterPro" id="IPR036524">
    <property type="entry name" value="Frataxin/CyaY_sf"/>
</dbReference>
<dbReference type="PANTHER" id="PTHR16821">
    <property type="entry name" value="FRATAXIN"/>
    <property type="match status" value="1"/>
</dbReference>
<keyword evidence="10" id="KW-0406">Ion transport</keyword>
<evidence type="ECO:0000313" key="14">
    <source>
        <dbReference type="Proteomes" id="UP000728032"/>
    </source>
</evidence>
<evidence type="ECO:0000256" key="7">
    <source>
        <dbReference type="ARBA" id="ARBA00022946"/>
    </source>
</evidence>
<proteinExistence type="inferred from homology"/>
<keyword evidence="8" id="KW-0560">Oxidoreductase</keyword>
<dbReference type="GO" id="GO:0008198">
    <property type="term" value="F:ferrous iron binding"/>
    <property type="evidence" value="ECO:0007669"/>
    <property type="project" value="TreeGrafter"/>
</dbReference>
<dbReference type="Proteomes" id="UP000728032">
    <property type="component" value="Unassembled WGS sequence"/>
</dbReference>
<gene>
    <name evidence="13" type="ORF">ONB1V03_LOCUS6159</name>
</gene>
<keyword evidence="4" id="KW-0409">Iron storage</keyword>
<reference evidence="13" key="1">
    <citation type="submission" date="2020-11" db="EMBL/GenBank/DDBJ databases">
        <authorList>
            <person name="Tran Van P."/>
        </authorList>
    </citation>
    <scope>NUCLEOTIDE SEQUENCE</scope>
</reference>
<evidence type="ECO:0000256" key="4">
    <source>
        <dbReference type="ARBA" id="ARBA00022434"/>
    </source>
</evidence>
<dbReference type="PRINTS" id="PR00904">
    <property type="entry name" value="FRATAXIN"/>
</dbReference>
<evidence type="ECO:0000256" key="12">
    <source>
        <dbReference type="ARBA" id="ARBA00047990"/>
    </source>
</evidence>
<dbReference type="InterPro" id="IPR002908">
    <property type="entry name" value="Frataxin/CyaY"/>
</dbReference>
<evidence type="ECO:0000256" key="5">
    <source>
        <dbReference type="ARBA" id="ARBA00022448"/>
    </source>
</evidence>
<dbReference type="GO" id="GO:0051537">
    <property type="term" value="F:2 iron, 2 sulfur cluster binding"/>
    <property type="evidence" value="ECO:0007669"/>
    <property type="project" value="TreeGrafter"/>
</dbReference>
<keyword evidence="14" id="KW-1185">Reference proteome</keyword>
<protein>
    <recommendedName>
        <fullName evidence="3">ferroxidase</fullName>
        <ecNumber evidence="3">1.16.3.1</ecNumber>
    </recommendedName>
</protein>
<dbReference type="GO" id="GO:0016226">
    <property type="term" value="P:iron-sulfur cluster assembly"/>
    <property type="evidence" value="ECO:0007669"/>
    <property type="project" value="InterPro"/>
</dbReference>
<evidence type="ECO:0000256" key="6">
    <source>
        <dbReference type="ARBA" id="ARBA00022496"/>
    </source>
</evidence>
<dbReference type="PROSITE" id="PS50810">
    <property type="entry name" value="FRATAXIN_2"/>
    <property type="match status" value="1"/>
</dbReference>
<organism evidence="13">
    <name type="scientific">Oppiella nova</name>
    <dbReference type="NCBI Taxonomy" id="334625"/>
    <lineage>
        <taxon>Eukaryota</taxon>
        <taxon>Metazoa</taxon>
        <taxon>Ecdysozoa</taxon>
        <taxon>Arthropoda</taxon>
        <taxon>Chelicerata</taxon>
        <taxon>Arachnida</taxon>
        <taxon>Acari</taxon>
        <taxon>Acariformes</taxon>
        <taxon>Sarcoptiformes</taxon>
        <taxon>Oribatida</taxon>
        <taxon>Brachypylina</taxon>
        <taxon>Oppioidea</taxon>
        <taxon>Oppiidae</taxon>
        <taxon>Oppiella</taxon>
    </lineage>
</organism>
<dbReference type="EC" id="1.16.3.1" evidence="3"/>
<dbReference type="Pfam" id="PF01491">
    <property type="entry name" value="Frataxin_Cyay"/>
    <property type="match status" value="1"/>
</dbReference>
<dbReference type="PROSITE" id="PS01344">
    <property type="entry name" value="FRATAXIN_1"/>
    <property type="match status" value="1"/>
</dbReference>
<comment type="subcellular location">
    <subcellularLocation>
        <location evidence="1">Mitochondrion</location>
    </subcellularLocation>
</comment>
<dbReference type="GO" id="GO:0008199">
    <property type="term" value="F:ferric iron binding"/>
    <property type="evidence" value="ECO:0007669"/>
    <property type="project" value="InterPro"/>
</dbReference>
<evidence type="ECO:0000256" key="1">
    <source>
        <dbReference type="ARBA" id="ARBA00004173"/>
    </source>
</evidence>
<evidence type="ECO:0000256" key="8">
    <source>
        <dbReference type="ARBA" id="ARBA00023002"/>
    </source>
</evidence>
<evidence type="ECO:0000256" key="9">
    <source>
        <dbReference type="ARBA" id="ARBA00023004"/>
    </source>
</evidence>
<keyword evidence="5" id="KW-0813">Transport</keyword>
<dbReference type="GO" id="GO:0004322">
    <property type="term" value="F:ferroxidase activity"/>
    <property type="evidence" value="ECO:0007669"/>
    <property type="project" value="UniProtKB-EC"/>
</dbReference>
<dbReference type="PANTHER" id="PTHR16821:SF2">
    <property type="entry name" value="FRATAXIN, MITOCHONDRIAL"/>
    <property type="match status" value="1"/>
</dbReference>
<comment type="similarity">
    <text evidence="2">Belongs to the frataxin family.</text>
</comment>
<dbReference type="AlphaFoldDB" id="A0A7R9QIQ2"/>
<dbReference type="InterPro" id="IPR020895">
    <property type="entry name" value="Frataxin_CS"/>
</dbReference>
<sequence>MIFFETKSLMEMHLLSHEMSFKLRLAVYCIRNHRNYALVCNVTSCRSYAKQAFIGSVSSVKNSLTAKICRRWTRNASLVAHMSSSTQPLDDLTFERIVDHTLDHLTEQLDTIVESSDGLEESDVSLNNGVITLNLGLHGVYVINKQTPNKQIWLSSPVSGPKRYDYVNDEWIYKRDGLSLYSLLSSELSVILKRDIKFNEKLTND</sequence>
<dbReference type="GO" id="GO:0034986">
    <property type="term" value="F:iron chaperone activity"/>
    <property type="evidence" value="ECO:0007669"/>
    <property type="project" value="TreeGrafter"/>
</dbReference>
<evidence type="ECO:0000256" key="11">
    <source>
        <dbReference type="ARBA" id="ARBA00023128"/>
    </source>
</evidence>
<dbReference type="OrthoDB" id="1897642at2759"/>
<evidence type="ECO:0000256" key="10">
    <source>
        <dbReference type="ARBA" id="ARBA00023065"/>
    </source>
</evidence>
<name>A0A7R9QIQ2_9ACAR</name>
<evidence type="ECO:0000313" key="13">
    <source>
        <dbReference type="EMBL" id="CAD7647264.1"/>
    </source>
</evidence>
<dbReference type="InterPro" id="IPR017789">
    <property type="entry name" value="Frataxin"/>
</dbReference>
<dbReference type="GO" id="GO:0006826">
    <property type="term" value="P:iron ion transport"/>
    <property type="evidence" value="ECO:0007669"/>
    <property type="project" value="UniProtKB-KW"/>
</dbReference>
<dbReference type="NCBIfam" id="TIGR03421">
    <property type="entry name" value="FeS_CyaY"/>
    <property type="match status" value="1"/>
</dbReference>